<organism evidence="1 2">
    <name type="scientific">Bradyrhizobium retamae</name>
    <dbReference type="NCBI Taxonomy" id="1300035"/>
    <lineage>
        <taxon>Bacteria</taxon>
        <taxon>Pseudomonadati</taxon>
        <taxon>Pseudomonadota</taxon>
        <taxon>Alphaproteobacteria</taxon>
        <taxon>Hyphomicrobiales</taxon>
        <taxon>Nitrobacteraceae</taxon>
        <taxon>Bradyrhizobium</taxon>
    </lineage>
</organism>
<comment type="caution">
    <text evidence="1">The sequence shown here is derived from an EMBL/GenBank/DDBJ whole genome shotgun (WGS) entry which is preliminary data.</text>
</comment>
<keyword evidence="2" id="KW-1185">Reference proteome</keyword>
<reference evidence="1 2" key="1">
    <citation type="submission" date="2014-03" db="EMBL/GenBank/DDBJ databases">
        <title>Bradyrhizobium valentinum sp. nov., isolated from effective nodules of Lupinus mariae-josephae, a lupine endemic of basic-lime soils in Eastern Spain.</title>
        <authorList>
            <person name="Duran D."/>
            <person name="Rey L."/>
            <person name="Navarro A."/>
            <person name="Busquets A."/>
            <person name="Imperial J."/>
            <person name="Ruiz-Argueso T."/>
        </authorList>
    </citation>
    <scope>NUCLEOTIDE SEQUENCE [LARGE SCALE GENOMIC DNA]</scope>
    <source>
        <strain evidence="1 2">Ro19</strain>
    </source>
</reference>
<dbReference type="Proteomes" id="UP000052023">
    <property type="component" value="Unassembled WGS sequence"/>
</dbReference>
<evidence type="ECO:0000313" key="2">
    <source>
        <dbReference type="Proteomes" id="UP000052023"/>
    </source>
</evidence>
<protein>
    <submittedName>
        <fullName evidence="1">Uncharacterized protein</fullName>
    </submittedName>
</protein>
<gene>
    <name evidence="1" type="ORF">CQ13_06675</name>
</gene>
<accession>A0A0R3MP68</accession>
<evidence type="ECO:0000313" key="1">
    <source>
        <dbReference type="EMBL" id="KRR21729.1"/>
    </source>
</evidence>
<dbReference type="AlphaFoldDB" id="A0A0R3MP68"/>
<name>A0A0R3MP68_9BRAD</name>
<sequence length="172" mass="19150">MATRGDMVAAITAYAAARKRILGYDSAPTWALGFNPREVVMKYPLEVGGELMGQLWIVGFPHAKDIKFRLQIVLDGPICRLDYTDETHPNSIDGYTNGFVPMIVVGPHYHSWPINQRFFRGATKPPKLHDALPYMEPGRTFDAVLRWFCTDTNIDSLPGSHLIGLPGPGLLL</sequence>
<dbReference type="EMBL" id="LLYA01000170">
    <property type="protein sequence ID" value="KRR21729.1"/>
    <property type="molecule type" value="Genomic_DNA"/>
</dbReference>
<proteinExistence type="predicted"/>